<reference evidence="1" key="1">
    <citation type="submission" date="2023-10" db="EMBL/GenBank/DDBJ databases">
        <title>Characterization and whole genome sequencing of a novel strain of Bergeyella porcorum QD2021 isolated from pig.</title>
        <authorList>
            <person name="Liu G."/>
            <person name="Chen C."/>
            <person name="Han X."/>
        </authorList>
    </citation>
    <scope>NUCLEOTIDE SEQUENCE</scope>
    <source>
        <strain evidence="1">QD2021</strain>
    </source>
</reference>
<name>A0AAU0EY81_9FLAO</name>
<dbReference type="Proteomes" id="UP001432059">
    <property type="component" value="Chromosome"/>
</dbReference>
<accession>A0AAU0EY81</accession>
<keyword evidence="1" id="KW-0540">Nuclease</keyword>
<keyword evidence="1" id="KW-0378">Hydrolase</keyword>
<gene>
    <name evidence="1" type="ORF">BPO_0314</name>
</gene>
<dbReference type="AlphaFoldDB" id="A0AAU0EY81"/>
<keyword evidence="1" id="KW-0255">Endonuclease</keyword>
<dbReference type="GO" id="GO:0004519">
    <property type="term" value="F:endonuclease activity"/>
    <property type="evidence" value="ECO:0007669"/>
    <property type="project" value="UniProtKB-KW"/>
</dbReference>
<proteinExistence type="predicted"/>
<organism evidence="1 2">
    <name type="scientific">Bergeyella porcorum</name>
    <dbReference type="NCBI Taxonomy" id="1735111"/>
    <lineage>
        <taxon>Bacteria</taxon>
        <taxon>Pseudomonadati</taxon>
        <taxon>Bacteroidota</taxon>
        <taxon>Flavobacteriia</taxon>
        <taxon>Flavobacteriales</taxon>
        <taxon>Weeksellaceae</taxon>
        <taxon>Bergeyella</taxon>
    </lineage>
</organism>
<evidence type="ECO:0000313" key="1">
    <source>
        <dbReference type="EMBL" id="WOC50961.1"/>
    </source>
</evidence>
<dbReference type="RefSeq" id="WP_327984650.1">
    <property type="nucleotide sequence ID" value="NZ_CP136426.1"/>
</dbReference>
<dbReference type="KEGG" id="bpor:BPO_0314"/>
<evidence type="ECO:0000313" key="2">
    <source>
        <dbReference type="Proteomes" id="UP001432059"/>
    </source>
</evidence>
<keyword evidence="2" id="KW-1185">Reference proteome</keyword>
<sequence length="153" mass="18137">MPNPYKNEENIKLYQEGGTAYFKRNDIPQNQHWIDAHKVYIGKAYGMGKELPYKVINNPIYGEPNSACNETYLVIGPFRDQQRCENVMSYMQTRFFRFVLLLKKNTQNTSKGTYEFVPMQDFSKPWTDEELYAKYGLTEEEIAYIEKMVRPME</sequence>
<dbReference type="EMBL" id="CP136426">
    <property type="protein sequence ID" value="WOC50961.1"/>
    <property type="molecule type" value="Genomic_DNA"/>
</dbReference>
<protein>
    <submittedName>
        <fullName evidence="1">Type III restriction system endonuclease</fullName>
    </submittedName>
</protein>